<proteinExistence type="predicted"/>
<dbReference type="Proteomes" id="UP000030635">
    <property type="component" value="Chromosome"/>
</dbReference>
<dbReference type="Pfam" id="PF12983">
    <property type="entry name" value="DUF3867"/>
    <property type="match status" value="1"/>
</dbReference>
<evidence type="ECO:0000313" key="1">
    <source>
        <dbReference type="EMBL" id="AIY83045.1"/>
    </source>
</evidence>
<reference evidence="1 2" key="1">
    <citation type="journal article" date="2015" name="Infect. Genet. Evol.">
        <title>Genomic sequences of six botulinum neurotoxin-producing strains representing three clostridial species illustrate the mobility and diversity of botulinum neurotoxin genes.</title>
        <authorList>
            <person name="Smith T.J."/>
            <person name="Hill K.K."/>
            <person name="Xie G."/>
            <person name="Foley B.T."/>
            <person name="Williamson C.H."/>
            <person name="Foster J.T."/>
            <person name="Johnson S.L."/>
            <person name="Chertkov O."/>
            <person name="Teshima H."/>
            <person name="Gibbons H.S."/>
            <person name="Johnsky L.A."/>
            <person name="Karavis M.A."/>
            <person name="Smith L.A."/>
        </authorList>
    </citation>
    <scope>NUCLEOTIDE SEQUENCE [LARGE SCALE GENOMIC DNA]</scope>
    <source>
        <strain evidence="1">Sullivan</strain>
    </source>
</reference>
<evidence type="ECO:0008006" key="3">
    <source>
        <dbReference type="Google" id="ProtNLM"/>
    </source>
</evidence>
<accession>A0A0A7FVS5</accession>
<name>A0A0A7FVS5_9CLOT</name>
<dbReference type="eggNOG" id="ENOG5032RFD">
    <property type="taxonomic scope" value="Bacteria"/>
</dbReference>
<dbReference type="KEGG" id="cbv:U729_137"/>
<dbReference type="STRING" id="1561.NPD11_2838"/>
<dbReference type="InterPro" id="IPR024218">
    <property type="entry name" value="DUF3867"/>
</dbReference>
<sequence length="188" mass="22396">MGDDRIIDFNEIKNRVNEKDIDKFEGYMYDLFYKTQTGEISFSDFSKNLSEYMAKNNISEKKLFEIQKKIMERYGFDPSTMEDSLKQMGVNLDLNDKAENYEKVRKKISFKEKYNNKLIGKTVEEYFIENETNKIKILLDKNIVTIISDKNIDLNDNELNEFLCSYKKMFEGESLEVNICENKKTYNY</sequence>
<dbReference type="EMBL" id="CP006905">
    <property type="protein sequence ID" value="AIY83045.1"/>
    <property type="molecule type" value="Genomic_DNA"/>
</dbReference>
<dbReference type="OrthoDB" id="1754214at2"/>
<keyword evidence="2" id="KW-1185">Reference proteome</keyword>
<evidence type="ECO:0000313" key="2">
    <source>
        <dbReference type="Proteomes" id="UP000030635"/>
    </source>
</evidence>
<dbReference type="RefSeq" id="WP_039310779.1">
    <property type="nucleotide sequence ID" value="NZ_CP006905.1"/>
</dbReference>
<organism evidence="1 2">
    <name type="scientific">Clostridium baratii str. Sullivan</name>
    <dbReference type="NCBI Taxonomy" id="1415775"/>
    <lineage>
        <taxon>Bacteria</taxon>
        <taxon>Bacillati</taxon>
        <taxon>Bacillota</taxon>
        <taxon>Clostridia</taxon>
        <taxon>Eubacteriales</taxon>
        <taxon>Clostridiaceae</taxon>
        <taxon>Clostridium</taxon>
    </lineage>
</organism>
<dbReference type="AlphaFoldDB" id="A0A0A7FVS5"/>
<protein>
    <recommendedName>
        <fullName evidence="3">DUF3867 domain-containing protein</fullName>
    </recommendedName>
</protein>
<dbReference type="HOGENOM" id="CLU_123774_0_0_9"/>
<gene>
    <name evidence="1" type="ORF">U729_137</name>
</gene>